<sequence>MTLKTAIKTTVKTAAVGAFLGAFSVPLVAQADVTLSTSNDPNFVLGAQVTELLTHERESLRALETDTVAQMLASFKPVPKPQPPVKVDYTRDFLADVSAASGGENWECLTQALYFEARGESVKGQFAVAEVILNRVSSPKFPNSVCAVVTQGTGKKFRCQFTYTCDGRAEVITEKAAWRRLGKIARLMMDGAPRRLTEGATHYHTKAVNPRWARAFPRTASIGVHYFYRMPRA</sequence>
<keyword evidence="4" id="KW-1185">Reference proteome</keyword>
<dbReference type="STRING" id="658057.SAMN04488032_105123"/>
<dbReference type="OrthoDB" id="9785345at2"/>
<proteinExistence type="predicted"/>
<dbReference type="InterPro" id="IPR011105">
    <property type="entry name" value="Cell_wall_hydrolase_SleB"/>
</dbReference>
<reference evidence="3 4" key="1">
    <citation type="submission" date="2017-03" db="EMBL/GenBank/DDBJ databases">
        <authorList>
            <person name="Afonso C.L."/>
            <person name="Miller P.J."/>
            <person name="Scott M.A."/>
            <person name="Spackman E."/>
            <person name="Goraichik I."/>
            <person name="Dimitrov K.M."/>
            <person name="Suarez D.L."/>
            <person name="Swayne D.E."/>
        </authorList>
    </citation>
    <scope>NUCLEOTIDE SEQUENCE [LARGE SCALE GENOMIC DNA]</scope>
    <source>
        <strain evidence="3 4">CECT 7971</strain>
    </source>
</reference>
<gene>
    <name evidence="3" type="primary">sleB</name>
    <name evidence="3" type="ORF">PAM7971_02202</name>
</gene>
<protein>
    <submittedName>
        <fullName evidence="3">Spore cortex-lytic enzyme</fullName>
    </submittedName>
</protein>
<name>A0A1Y5SPY4_9RHOB</name>
<dbReference type="Gene3D" id="1.10.10.2520">
    <property type="entry name" value="Cell wall hydrolase SleB, domain 1"/>
    <property type="match status" value="1"/>
</dbReference>
<evidence type="ECO:0000313" key="3">
    <source>
        <dbReference type="EMBL" id="SLN45681.1"/>
    </source>
</evidence>
<keyword evidence="1" id="KW-0732">Signal</keyword>
<dbReference type="AlphaFoldDB" id="A0A1Y5SPY4"/>
<accession>A0A1Y5SPY4</accession>
<feature type="domain" description="Cell wall hydrolase SleB" evidence="2">
    <location>
        <begin position="119"/>
        <end position="228"/>
    </location>
</feature>
<evidence type="ECO:0000259" key="2">
    <source>
        <dbReference type="Pfam" id="PF07486"/>
    </source>
</evidence>
<dbReference type="Pfam" id="PF07486">
    <property type="entry name" value="Hydrolase_2"/>
    <property type="match status" value="1"/>
</dbReference>
<dbReference type="RefSeq" id="WP_085849333.1">
    <property type="nucleotide sequence ID" value="NZ_FNZV01000005.1"/>
</dbReference>
<evidence type="ECO:0000256" key="1">
    <source>
        <dbReference type="SAM" id="SignalP"/>
    </source>
</evidence>
<dbReference type="Proteomes" id="UP000193307">
    <property type="component" value="Unassembled WGS sequence"/>
</dbReference>
<dbReference type="InterPro" id="IPR042047">
    <property type="entry name" value="SleB_dom1"/>
</dbReference>
<dbReference type="GO" id="GO:0016787">
    <property type="term" value="F:hydrolase activity"/>
    <property type="evidence" value="ECO:0007669"/>
    <property type="project" value="InterPro"/>
</dbReference>
<feature type="signal peptide" evidence="1">
    <location>
        <begin position="1"/>
        <end position="31"/>
    </location>
</feature>
<dbReference type="EMBL" id="FWFW01000006">
    <property type="protein sequence ID" value="SLN45681.1"/>
    <property type="molecule type" value="Genomic_DNA"/>
</dbReference>
<feature type="chain" id="PRO_5010994447" evidence="1">
    <location>
        <begin position="32"/>
        <end position="233"/>
    </location>
</feature>
<organism evidence="3 4">
    <name type="scientific">Pacificibacter marinus</name>
    <dbReference type="NCBI Taxonomy" id="658057"/>
    <lineage>
        <taxon>Bacteria</taxon>
        <taxon>Pseudomonadati</taxon>
        <taxon>Pseudomonadota</taxon>
        <taxon>Alphaproteobacteria</taxon>
        <taxon>Rhodobacterales</taxon>
        <taxon>Roseobacteraceae</taxon>
        <taxon>Pacificibacter</taxon>
    </lineage>
</organism>
<evidence type="ECO:0000313" key="4">
    <source>
        <dbReference type="Proteomes" id="UP000193307"/>
    </source>
</evidence>